<dbReference type="InterPro" id="IPR013121">
    <property type="entry name" value="Fe_red_NAD-bd_6"/>
</dbReference>
<organism evidence="15 16">
    <name type="scientific">Tilletia indica</name>
    <dbReference type="NCBI Taxonomy" id="43049"/>
    <lineage>
        <taxon>Eukaryota</taxon>
        <taxon>Fungi</taxon>
        <taxon>Dikarya</taxon>
        <taxon>Basidiomycota</taxon>
        <taxon>Ustilaginomycotina</taxon>
        <taxon>Exobasidiomycetes</taxon>
        <taxon>Tilletiales</taxon>
        <taxon>Tilletiaceae</taxon>
        <taxon>Tilletia</taxon>
    </lineage>
</organism>
<evidence type="ECO:0000256" key="8">
    <source>
        <dbReference type="ARBA" id="ARBA00023065"/>
    </source>
</evidence>
<name>A0A8T8TAJ5_9BASI</name>
<evidence type="ECO:0000256" key="13">
    <source>
        <dbReference type="SAM" id="Phobius"/>
    </source>
</evidence>
<dbReference type="InterPro" id="IPR051410">
    <property type="entry name" value="Ferric/Cupric_Reductase"/>
</dbReference>
<evidence type="ECO:0000256" key="10">
    <source>
        <dbReference type="ARBA" id="ARBA00023180"/>
    </source>
</evidence>
<proteinExistence type="inferred from homology"/>
<dbReference type="AlphaFoldDB" id="A0A8T8TAJ5"/>
<feature type="transmembrane region" description="Helical" evidence="13">
    <location>
        <begin position="333"/>
        <end position="356"/>
    </location>
</feature>
<protein>
    <recommendedName>
        <fullName evidence="14">FAD-binding FR-type domain-containing protein</fullName>
    </recommendedName>
</protein>
<keyword evidence="11" id="KW-0175">Coiled coil</keyword>
<evidence type="ECO:0000256" key="6">
    <source>
        <dbReference type="ARBA" id="ARBA00022989"/>
    </source>
</evidence>
<evidence type="ECO:0000256" key="4">
    <source>
        <dbReference type="ARBA" id="ARBA00022692"/>
    </source>
</evidence>
<dbReference type="GO" id="GO:0006879">
    <property type="term" value="P:intracellular iron ion homeostasis"/>
    <property type="evidence" value="ECO:0007669"/>
    <property type="project" value="TreeGrafter"/>
</dbReference>
<evidence type="ECO:0000256" key="1">
    <source>
        <dbReference type="ARBA" id="ARBA00004141"/>
    </source>
</evidence>
<dbReference type="SFLD" id="SFLDS00052">
    <property type="entry name" value="Ferric_Reductase_Domain"/>
    <property type="match status" value="1"/>
</dbReference>
<comment type="subcellular location">
    <subcellularLocation>
        <location evidence="1">Membrane</location>
        <topology evidence="1">Multi-pass membrane protein</topology>
    </subcellularLocation>
</comment>
<comment type="caution">
    <text evidence="15">The sequence shown here is derived from an EMBL/GenBank/DDBJ whole genome shotgun (WGS) entry which is preliminary data.</text>
</comment>
<feature type="domain" description="FAD-binding FR-type" evidence="14">
    <location>
        <begin position="389"/>
        <end position="535"/>
    </location>
</feature>
<keyword evidence="8" id="KW-0406">Ion transport</keyword>
<dbReference type="GO" id="GO:0005886">
    <property type="term" value="C:plasma membrane"/>
    <property type="evidence" value="ECO:0007669"/>
    <property type="project" value="TreeGrafter"/>
</dbReference>
<dbReference type="Gene3D" id="3.40.50.80">
    <property type="entry name" value="Nucleotide-binding domain of ferredoxin-NADP reductase (FNR) module"/>
    <property type="match status" value="1"/>
</dbReference>
<gene>
    <name evidence="15" type="ORF">A4X13_0g1661</name>
</gene>
<keyword evidence="4 13" id="KW-0812">Transmembrane</keyword>
<dbReference type="Pfam" id="PF08030">
    <property type="entry name" value="NAD_binding_6"/>
    <property type="match status" value="1"/>
</dbReference>
<keyword evidence="10" id="KW-0325">Glycoprotein</keyword>
<dbReference type="GO" id="GO:0000293">
    <property type="term" value="F:ferric-chelate reductase activity"/>
    <property type="evidence" value="ECO:0007669"/>
    <property type="project" value="UniProtKB-ARBA"/>
</dbReference>
<reference evidence="15" key="1">
    <citation type="submission" date="2016-04" db="EMBL/GenBank/DDBJ databases">
        <authorList>
            <person name="Nguyen H.D."/>
            <person name="Samba Siva P."/>
            <person name="Cullis J."/>
            <person name="Levesque C.A."/>
            <person name="Hambleton S."/>
        </authorList>
    </citation>
    <scope>NUCLEOTIDE SEQUENCE</scope>
    <source>
        <strain evidence="15">DAOMC 236416</strain>
    </source>
</reference>
<dbReference type="Pfam" id="PF08022">
    <property type="entry name" value="FAD_binding_8"/>
    <property type="match status" value="1"/>
</dbReference>
<sequence>MLTIPLLFIAEIHEDDEGDADRSLMVADVLQLASSSSDLLSALAMDSGNMHGNGVGSDAFPRSISSSSTMVLFWKVYADDYAKLPEYYPGQEVNAGITIRTFYYSGFEVPALALFAFYVFLVGLIVINASKKTLKFVAPGFYARQRARLGWLRANVLNASLIGRKHSEPLYLFGRRWLPIRIPLRFQSFVIFALVLFNLTLLVTNFDITADEINVYWPGPGSHHIQAVRYLADRSCVLAVGQLPIIFLTAGRYSPLALVTGLDFSDSMLYHRWLARMVWLQVSIHSFAYTYLEASSGYLAESFKQAYWNWGVAATAMFWGLTILAYGQLRTRAYEVFVTLHVVMGIMALVGVYFHIHLLDYWRYKVFIVLTEISAALWAFDRVARALNRLYNSFRLRKNGCIATGTITKHGEDLLRFRIELALSRIQVPGQKNESGSILSRIAPGHSVRILVPRIQFLSDHPFTVLSTGKLSDGGEGEHNHMGYVDLLIRQQQGFTKHMSKLENVVESIDLESGAVVAKRSAVIVEGPYGELHYDEVRNASHVLLFAGGVGVAYTLPYMIETALSNRNVPCTMTWMIRDIAILNAVMDQLIAAVEELSARNKEAVEDLKRAPLLINLHITSSDSSATQEAFSANISELDKHVGRDLDGASASGSGEEEKNDIAKVDNTAPPTPSTSEPAYYDHLEPYFRVTTSYGRASVSSIVSSAAAATGEGAGKLVVMSCGPASLCDDVRYEAQRALSSGAWGDVAYFEECFNW</sequence>
<evidence type="ECO:0000256" key="2">
    <source>
        <dbReference type="ARBA" id="ARBA00006278"/>
    </source>
</evidence>
<evidence type="ECO:0000256" key="9">
    <source>
        <dbReference type="ARBA" id="ARBA00023136"/>
    </source>
</evidence>
<dbReference type="InterPro" id="IPR013112">
    <property type="entry name" value="FAD-bd_8"/>
</dbReference>
<feature type="transmembrane region" description="Helical" evidence="13">
    <location>
        <begin position="109"/>
        <end position="127"/>
    </location>
</feature>
<dbReference type="InterPro" id="IPR017927">
    <property type="entry name" value="FAD-bd_FR_type"/>
</dbReference>
<keyword evidence="9 13" id="KW-0472">Membrane</keyword>
<dbReference type="PROSITE" id="PS51384">
    <property type="entry name" value="FAD_FR"/>
    <property type="match status" value="1"/>
</dbReference>
<reference evidence="15" key="2">
    <citation type="journal article" date="2019" name="IMA Fungus">
        <title>Genome sequencing and comparison of five Tilletia species to identify candidate genes for the detection of regulated species infecting wheat.</title>
        <authorList>
            <person name="Nguyen H.D.T."/>
            <person name="Sultana T."/>
            <person name="Kesanakurti P."/>
            <person name="Hambleton S."/>
        </authorList>
    </citation>
    <scope>NUCLEOTIDE SEQUENCE</scope>
    <source>
        <strain evidence="15">DAOMC 236416</strain>
    </source>
</reference>
<dbReference type="PANTHER" id="PTHR32361">
    <property type="entry name" value="FERRIC/CUPRIC REDUCTASE TRANSMEMBRANE COMPONENT"/>
    <property type="match status" value="1"/>
</dbReference>
<feature type="transmembrane region" description="Helical" evidence="13">
    <location>
        <begin position="239"/>
        <end position="261"/>
    </location>
</feature>
<evidence type="ECO:0000256" key="5">
    <source>
        <dbReference type="ARBA" id="ARBA00022982"/>
    </source>
</evidence>
<dbReference type="CDD" id="cd06186">
    <property type="entry name" value="NOX_Duox_like_FAD_NADP"/>
    <property type="match status" value="1"/>
</dbReference>
<evidence type="ECO:0000256" key="11">
    <source>
        <dbReference type="SAM" id="Coils"/>
    </source>
</evidence>
<evidence type="ECO:0000256" key="3">
    <source>
        <dbReference type="ARBA" id="ARBA00022448"/>
    </source>
</evidence>
<keyword evidence="16" id="KW-1185">Reference proteome</keyword>
<keyword evidence="7" id="KW-0560">Oxidoreductase</keyword>
<evidence type="ECO:0000256" key="12">
    <source>
        <dbReference type="SAM" id="MobiDB-lite"/>
    </source>
</evidence>
<dbReference type="SFLD" id="SFLDG01168">
    <property type="entry name" value="Ferric_reductase_subgroup_(FRE"/>
    <property type="match status" value="1"/>
</dbReference>
<dbReference type="InterPro" id="IPR013130">
    <property type="entry name" value="Fe3_Rdtase_TM_dom"/>
</dbReference>
<evidence type="ECO:0000313" key="15">
    <source>
        <dbReference type="EMBL" id="KAE8258471.1"/>
    </source>
</evidence>
<evidence type="ECO:0000259" key="14">
    <source>
        <dbReference type="PROSITE" id="PS51384"/>
    </source>
</evidence>
<feature type="transmembrane region" description="Helical" evidence="13">
    <location>
        <begin position="307"/>
        <end position="326"/>
    </location>
</feature>
<evidence type="ECO:0000313" key="16">
    <source>
        <dbReference type="Proteomes" id="UP000077521"/>
    </source>
</evidence>
<keyword evidence="3" id="KW-0813">Transport</keyword>
<dbReference type="GO" id="GO:0006826">
    <property type="term" value="P:iron ion transport"/>
    <property type="evidence" value="ECO:0007669"/>
    <property type="project" value="TreeGrafter"/>
</dbReference>
<dbReference type="Pfam" id="PF01794">
    <property type="entry name" value="Ferric_reduct"/>
    <property type="match status" value="1"/>
</dbReference>
<dbReference type="Proteomes" id="UP000077521">
    <property type="component" value="Unassembled WGS sequence"/>
</dbReference>
<keyword evidence="6 13" id="KW-1133">Transmembrane helix</keyword>
<feature type="region of interest" description="Disordered" evidence="12">
    <location>
        <begin position="645"/>
        <end position="680"/>
    </location>
</feature>
<keyword evidence="5" id="KW-0249">Electron transport</keyword>
<feature type="transmembrane region" description="Helical" evidence="13">
    <location>
        <begin position="184"/>
        <end position="203"/>
    </location>
</feature>
<dbReference type="GO" id="GO:0015677">
    <property type="term" value="P:copper ion import"/>
    <property type="evidence" value="ECO:0007669"/>
    <property type="project" value="TreeGrafter"/>
</dbReference>
<feature type="coiled-coil region" evidence="11">
    <location>
        <begin position="580"/>
        <end position="607"/>
    </location>
</feature>
<dbReference type="InterPro" id="IPR039261">
    <property type="entry name" value="FNR_nucleotide-bd"/>
</dbReference>
<evidence type="ECO:0000256" key="7">
    <source>
        <dbReference type="ARBA" id="ARBA00023002"/>
    </source>
</evidence>
<dbReference type="EMBL" id="LWDF02000069">
    <property type="protein sequence ID" value="KAE8258471.1"/>
    <property type="molecule type" value="Genomic_DNA"/>
</dbReference>
<comment type="similarity">
    <text evidence="2">Belongs to the ferric reductase (FRE) family.</text>
</comment>
<dbReference type="PANTHER" id="PTHR32361:SF9">
    <property type="entry name" value="FERRIC REDUCTASE TRANSMEMBRANE COMPONENT 3-RELATED"/>
    <property type="match status" value="1"/>
</dbReference>
<dbReference type="SUPFAM" id="SSF52343">
    <property type="entry name" value="Ferredoxin reductase-like, C-terminal NADP-linked domain"/>
    <property type="match status" value="1"/>
</dbReference>
<accession>A0A8T8TAJ5</accession>
<feature type="transmembrane region" description="Helical" evidence="13">
    <location>
        <begin position="273"/>
        <end position="292"/>
    </location>
</feature>